<gene>
    <name evidence="3" type="ORF">ACFFGT_32085</name>
</gene>
<sequence length="114" mass="12414">MGGLGAPEIILIIVAFGSLGSMIIFPVWGYNAGAKRTIGAVPGLFLGLFLNFIGIIIVYCTPKIADKNFFNFPPQSSADELQKFKQLFDSGAITESEYNAQKNRILNSGYKGQY</sequence>
<keyword evidence="1" id="KW-0812">Transmembrane</keyword>
<comment type="caution">
    <text evidence="3">The sequence shown here is derived from an EMBL/GenBank/DDBJ whole genome shotgun (WGS) entry which is preliminary data.</text>
</comment>
<evidence type="ECO:0000256" key="1">
    <source>
        <dbReference type="SAM" id="Phobius"/>
    </source>
</evidence>
<evidence type="ECO:0000313" key="4">
    <source>
        <dbReference type="Proteomes" id="UP001589828"/>
    </source>
</evidence>
<keyword evidence="1" id="KW-0472">Membrane</keyword>
<keyword evidence="4" id="KW-1185">Reference proteome</keyword>
<organism evidence="3 4">
    <name type="scientific">Mucilaginibacter angelicae</name>
    <dbReference type="NCBI Taxonomy" id="869718"/>
    <lineage>
        <taxon>Bacteria</taxon>
        <taxon>Pseudomonadati</taxon>
        <taxon>Bacteroidota</taxon>
        <taxon>Sphingobacteriia</taxon>
        <taxon>Sphingobacteriales</taxon>
        <taxon>Sphingobacteriaceae</taxon>
        <taxon>Mucilaginibacter</taxon>
    </lineage>
</organism>
<evidence type="ECO:0000313" key="3">
    <source>
        <dbReference type="EMBL" id="MFC0518898.1"/>
    </source>
</evidence>
<dbReference type="Pfam" id="PF09851">
    <property type="entry name" value="SHOCT"/>
    <property type="match status" value="1"/>
</dbReference>
<accession>A0ABV6LHI9</accession>
<proteinExistence type="predicted"/>
<protein>
    <submittedName>
        <fullName evidence="3">SHOCT domain-containing protein</fullName>
    </submittedName>
</protein>
<feature type="domain" description="SHOCT" evidence="2">
    <location>
        <begin position="79"/>
        <end position="106"/>
    </location>
</feature>
<dbReference type="InterPro" id="IPR018649">
    <property type="entry name" value="SHOCT"/>
</dbReference>
<evidence type="ECO:0000259" key="2">
    <source>
        <dbReference type="Pfam" id="PF09851"/>
    </source>
</evidence>
<dbReference type="Proteomes" id="UP001589828">
    <property type="component" value="Unassembled WGS sequence"/>
</dbReference>
<keyword evidence="1" id="KW-1133">Transmembrane helix</keyword>
<name>A0ABV6LHI9_9SPHI</name>
<feature type="transmembrane region" description="Helical" evidence="1">
    <location>
        <begin position="9"/>
        <end position="28"/>
    </location>
</feature>
<dbReference type="RefSeq" id="WP_377026601.1">
    <property type="nucleotide sequence ID" value="NZ_JBHLTS010000080.1"/>
</dbReference>
<reference evidence="3 4" key="1">
    <citation type="submission" date="2024-09" db="EMBL/GenBank/DDBJ databases">
        <authorList>
            <person name="Sun Q."/>
            <person name="Mori K."/>
        </authorList>
    </citation>
    <scope>NUCLEOTIDE SEQUENCE [LARGE SCALE GENOMIC DNA]</scope>
    <source>
        <strain evidence="3 4">NCAIM B.02415</strain>
    </source>
</reference>
<feature type="transmembrane region" description="Helical" evidence="1">
    <location>
        <begin position="40"/>
        <end position="60"/>
    </location>
</feature>
<dbReference type="EMBL" id="JBHLTS010000080">
    <property type="protein sequence ID" value="MFC0518898.1"/>
    <property type="molecule type" value="Genomic_DNA"/>
</dbReference>